<dbReference type="Gene3D" id="3.40.395.10">
    <property type="entry name" value="Adenoviral Proteinase, Chain A"/>
    <property type="match status" value="1"/>
</dbReference>
<organism evidence="6 7">
    <name type="scientific">Terfezia boudieri ATCC MYA-4762</name>
    <dbReference type="NCBI Taxonomy" id="1051890"/>
    <lineage>
        <taxon>Eukaryota</taxon>
        <taxon>Fungi</taxon>
        <taxon>Dikarya</taxon>
        <taxon>Ascomycota</taxon>
        <taxon>Pezizomycotina</taxon>
        <taxon>Pezizomycetes</taxon>
        <taxon>Pezizales</taxon>
        <taxon>Pezizaceae</taxon>
        <taxon>Terfezia</taxon>
    </lineage>
</organism>
<keyword evidence="2" id="KW-0645">Protease</keyword>
<accession>A0A3N4LBE0</accession>
<dbReference type="GO" id="GO:0016926">
    <property type="term" value="P:protein desumoylation"/>
    <property type="evidence" value="ECO:0007669"/>
    <property type="project" value="TreeGrafter"/>
</dbReference>
<evidence type="ECO:0000256" key="1">
    <source>
        <dbReference type="ARBA" id="ARBA00005234"/>
    </source>
</evidence>
<keyword evidence="3" id="KW-0378">Hydrolase</keyword>
<dbReference type="GO" id="GO:0005634">
    <property type="term" value="C:nucleus"/>
    <property type="evidence" value="ECO:0007669"/>
    <property type="project" value="TreeGrafter"/>
</dbReference>
<evidence type="ECO:0000256" key="3">
    <source>
        <dbReference type="ARBA" id="ARBA00022801"/>
    </source>
</evidence>
<dbReference type="SUPFAM" id="SSF54001">
    <property type="entry name" value="Cysteine proteinases"/>
    <property type="match status" value="1"/>
</dbReference>
<dbReference type="InterPro" id="IPR003653">
    <property type="entry name" value="Peptidase_C48_C"/>
</dbReference>
<evidence type="ECO:0000256" key="4">
    <source>
        <dbReference type="ARBA" id="ARBA00022807"/>
    </source>
</evidence>
<dbReference type="GO" id="GO:0016929">
    <property type="term" value="F:deSUMOylase activity"/>
    <property type="evidence" value="ECO:0007669"/>
    <property type="project" value="TreeGrafter"/>
</dbReference>
<dbReference type="STRING" id="1051890.A0A3N4LBE0"/>
<evidence type="ECO:0000313" key="6">
    <source>
        <dbReference type="EMBL" id="RPB20207.1"/>
    </source>
</evidence>
<dbReference type="Pfam" id="PF02902">
    <property type="entry name" value="Peptidase_C48"/>
    <property type="match status" value="1"/>
</dbReference>
<dbReference type="AlphaFoldDB" id="A0A3N4LBE0"/>
<protein>
    <submittedName>
        <fullName evidence="6">Cysteine proteinase</fullName>
    </submittedName>
</protein>
<dbReference type="InParanoid" id="A0A3N4LBE0"/>
<name>A0A3N4LBE0_9PEZI</name>
<dbReference type="Proteomes" id="UP000267821">
    <property type="component" value="Unassembled WGS sequence"/>
</dbReference>
<keyword evidence="7" id="KW-1185">Reference proteome</keyword>
<feature type="domain" description="Ubiquitin-like protease family profile" evidence="5">
    <location>
        <begin position="1"/>
        <end position="184"/>
    </location>
</feature>
<reference evidence="6 7" key="1">
    <citation type="journal article" date="2018" name="Nat. Ecol. Evol.">
        <title>Pezizomycetes genomes reveal the molecular basis of ectomycorrhizal truffle lifestyle.</title>
        <authorList>
            <person name="Murat C."/>
            <person name="Payen T."/>
            <person name="Noel B."/>
            <person name="Kuo A."/>
            <person name="Morin E."/>
            <person name="Chen J."/>
            <person name="Kohler A."/>
            <person name="Krizsan K."/>
            <person name="Balestrini R."/>
            <person name="Da Silva C."/>
            <person name="Montanini B."/>
            <person name="Hainaut M."/>
            <person name="Levati E."/>
            <person name="Barry K.W."/>
            <person name="Belfiori B."/>
            <person name="Cichocki N."/>
            <person name="Clum A."/>
            <person name="Dockter R.B."/>
            <person name="Fauchery L."/>
            <person name="Guy J."/>
            <person name="Iotti M."/>
            <person name="Le Tacon F."/>
            <person name="Lindquist E.A."/>
            <person name="Lipzen A."/>
            <person name="Malagnac F."/>
            <person name="Mello A."/>
            <person name="Molinier V."/>
            <person name="Miyauchi S."/>
            <person name="Poulain J."/>
            <person name="Riccioni C."/>
            <person name="Rubini A."/>
            <person name="Sitrit Y."/>
            <person name="Splivallo R."/>
            <person name="Traeger S."/>
            <person name="Wang M."/>
            <person name="Zifcakova L."/>
            <person name="Wipf D."/>
            <person name="Zambonelli A."/>
            <person name="Paolocci F."/>
            <person name="Nowrousian M."/>
            <person name="Ottonello S."/>
            <person name="Baldrian P."/>
            <person name="Spatafora J.W."/>
            <person name="Henrissat B."/>
            <person name="Nagy L.G."/>
            <person name="Aury J.M."/>
            <person name="Wincker P."/>
            <person name="Grigoriev I.V."/>
            <person name="Bonfante P."/>
            <person name="Martin F.M."/>
        </authorList>
    </citation>
    <scope>NUCLEOTIDE SEQUENCE [LARGE SCALE GENOMIC DNA]</scope>
    <source>
        <strain evidence="6 7">ATCC MYA-4762</strain>
    </source>
</reference>
<comment type="similarity">
    <text evidence="1">Belongs to the peptidase C48 family.</text>
</comment>
<dbReference type="PANTHER" id="PTHR12606:SF141">
    <property type="entry name" value="GH15225P-RELATED"/>
    <property type="match status" value="1"/>
</dbReference>
<sequence>MWRLNPYPPTNHPVIDDDHKLWLNDSIIDLYLHMVAEKYNNGKEPKKSHAFGAFFWSQLLRHGPKKVEGLTRRSKVGGDNLLRLDFLFIPANFNGNHWTLGVVRPKEKRLEFYDSMKGGAAYRSEIFFRAMREYLANETKGKAKLDKPWDQWWEEWTEFFVKDCPAQSNMHDCGVFTCKHAEVLARGRELSFTQADMPTIRYRMVAELLAGELGVA</sequence>
<dbReference type="InterPro" id="IPR038765">
    <property type="entry name" value="Papain-like_cys_pep_sf"/>
</dbReference>
<dbReference type="EMBL" id="ML121575">
    <property type="protein sequence ID" value="RPB20207.1"/>
    <property type="molecule type" value="Genomic_DNA"/>
</dbReference>
<dbReference type="OrthoDB" id="1939479at2759"/>
<dbReference type="GO" id="GO:0006508">
    <property type="term" value="P:proteolysis"/>
    <property type="evidence" value="ECO:0007669"/>
    <property type="project" value="UniProtKB-KW"/>
</dbReference>
<proteinExistence type="inferred from homology"/>
<dbReference type="PANTHER" id="PTHR12606">
    <property type="entry name" value="SENTRIN/SUMO-SPECIFIC PROTEASE"/>
    <property type="match status" value="1"/>
</dbReference>
<dbReference type="PROSITE" id="PS50600">
    <property type="entry name" value="ULP_PROTEASE"/>
    <property type="match status" value="1"/>
</dbReference>
<evidence type="ECO:0000256" key="2">
    <source>
        <dbReference type="ARBA" id="ARBA00022670"/>
    </source>
</evidence>
<evidence type="ECO:0000259" key="5">
    <source>
        <dbReference type="PROSITE" id="PS50600"/>
    </source>
</evidence>
<evidence type="ECO:0000313" key="7">
    <source>
        <dbReference type="Proteomes" id="UP000267821"/>
    </source>
</evidence>
<gene>
    <name evidence="6" type="ORF">L211DRAFT_792567</name>
</gene>
<keyword evidence="4" id="KW-0788">Thiol protease</keyword>